<keyword evidence="2 4" id="KW-0238">DNA-binding</keyword>
<evidence type="ECO:0000256" key="4">
    <source>
        <dbReference type="PROSITE-ProRule" id="PRU00335"/>
    </source>
</evidence>
<dbReference type="Proteomes" id="UP001428817">
    <property type="component" value="Unassembled WGS sequence"/>
</dbReference>
<dbReference type="Pfam" id="PF00440">
    <property type="entry name" value="TetR_N"/>
    <property type="match status" value="1"/>
</dbReference>
<dbReference type="PANTHER" id="PTHR30055">
    <property type="entry name" value="HTH-TYPE TRANSCRIPTIONAL REGULATOR RUTR"/>
    <property type="match status" value="1"/>
</dbReference>
<keyword evidence="7" id="KW-1185">Reference proteome</keyword>
<keyword evidence="1" id="KW-0805">Transcription regulation</keyword>
<keyword evidence="3" id="KW-0804">Transcription</keyword>
<dbReference type="InterPro" id="IPR009057">
    <property type="entry name" value="Homeodomain-like_sf"/>
</dbReference>
<dbReference type="SUPFAM" id="SSF48498">
    <property type="entry name" value="Tetracyclin repressor-like, C-terminal domain"/>
    <property type="match status" value="1"/>
</dbReference>
<evidence type="ECO:0000313" key="6">
    <source>
        <dbReference type="EMBL" id="GAA5155618.1"/>
    </source>
</evidence>
<comment type="caution">
    <text evidence="6">The sequence shown here is derived from an EMBL/GenBank/DDBJ whole genome shotgun (WGS) entry which is preliminary data.</text>
</comment>
<dbReference type="SUPFAM" id="SSF46689">
    <property type="entry name" value="Homeodomain-like"/>
    <property type="match status" value="1"/>
</dbReference>
<dbReference type="Pfam" id="PF13305">
    <property type="entry name" value="TetR_C_33"/>
    <property type="match status" value="1"/>
</dbReference>
<evidence type="ECO:0000259" key="5">
    <source>
        <dbReference type="PROSITE" id="PS50977"/>
    </source>
</evidence>
<dbReference type="PANTHER" id="PTHR30055:SF234">
    <property type="entry name" value="HTH-TYPE TRANSCRIPTIONAL REGULATOR BETI"/>
    <property type="match status" value="1"/>
</dbReference>
<sequence length="198" mass="20977">MREDILTGASELLERSGSEDAITLRAVAREVGISANAIYAHFPHREAILEAVVEEAFVDLYTAVSGAGVGVTDPTARLRAHCAGYLAFAEQRPGRYQVLFGRNRSADGIPKADSVRTMIGGKAFGILVEGIEDCAAAGQSASHDPVADATALWVGLHGYATLRLTVPYFPWPADDSMLDTLLTRMARTTGTAGRAAEG</sequence>
<protein>
    <recommendedName>
        <fullName evidence="5">HTH tetR-type domain-containing protein</fullName>
    </recommendedName>
</protein>
<gene>
    <name evidence="6" type="ORF">GCM10023321_29430</name>
</gene>
<name>A0ABP9Q1A8_9PSEU</name>
<feature type="domain" description="HTH tetR-type" evidence="5">
    <location>
        <begin position="1"/>
        <end position="60"/>
    </location>
</feature>
<proteinExistence type="predicted"/>
<dbReference type="InterPro" id="IPR025996">
    <property type="entry name" value="MT1864/Rv1816-like_C"/>
</dbReference>
<evidence type="ECO:0000256" key="2">
    <source>
        <dbReference type="ARBA" id="ARBA00023125"/>
    </source>
</evidence>
<dbReference type="InterPro" id="IPR036271">
    <property type="entry name" value="Tet_transcr_reg_TetR-rel_C_sf"/>
</dbReference>
<evidence type="ECO:0000256" key="3">
    <source>
        <dbReference type="ARBA" id="ARBA00023163"/>
    </source>
</evidence>
<dbReference type="Gene3D" id="1.10.357.10">
    <property type="entry name" value="Tetracycline Repressor, domain 2"/>
    <property type="match status" value="1"/>
</dbReference>
<evidence type="ECO:0000313" key="7">
    <source>
        <dbReference type="Proteomes" id="UP001428817"/>
    </source>
</evidence>
<reference evidence="7" key="1">
    <citation type="journal article" date="2019" name="Int. J. Syst. Evol. Microbiol.">
        <title>The Global Catalogue of Microorganisms (GCM) 10K type strain sequencing project: providing services to taxonomists for standard genome sequencing and annotation.</title>
        <authorList>
            <consortium name="The Broad Institute Genomics Platform"/>
            <consortium name="The Broad Institute Genome Sequencing Center for Infectious Disease"/>
            <person name="Wu L."/>
            <person name="Ma J."/>
        </authorList>
    </citation>
    <scope>NUCLEOTIDE SEQUENCE [LARGE SCALE GENOMIC DNA]</scope>
    <source>
        <strain evidence="7">JCM 18303</strain>
    </source>
</reference>
<organism evidence="6 7">
    <name type="scientific">Pseudonocardia eucalypti</name>
    <dbReference type="NCBI Taxonomy" id="648755"/>
    <lineage>
        <taxon>Bacteria</taxon>
        <taxon>Bacillati</taxon>
        <taxon>Actinomycetota</taxon>
        <taxon>Actinomycetes</taxon>
        <taxon>Pseudonocardiales</taxon>
        <taxon>Pseudonocardiaceae</taxon>
        <taxon>Pseudonocardia</taxon>
    </lineage>
</organism>
<evidence type="ECO:0000256" key="1">
    <source>
        <dbReference type="ARBA" id="ARBA00023015"/>
    </source>
</evidence>
<feature type="DNA-binding region" description="H-T-H motif" evidence="4">
    <location>
        <begin position="23"/>
        <end position="42"/>
    </location>
</feature>
<dbReference type="InterPro" id="IPR050109">
    <property type="entry name" value="HTH-type_TetR-like_transc_reg"/>
</dbReference>
<dbReference type="InterPro" id="IPR001647">
    <property type="entry name" value="HTH_TetR"/>
</dbReference>
<dbReference type="PROSITE" id="PS50977">
    <property type="entry name" value="HTH_TETR_2"/>
    <property type="match status" value="1"/>
</dbReference>
<dbReference type="EMBL" id="BAABJP010000010">
    <property type="protein sequence ID" value="GAA5155618.1"/>
    <property type="molecule type" value="Genomic_DNA"/>
</dbReference>
<accession>A0ABP9Q1A8</accession>